<dbReference type="GO" id="GO:0000398">
    <property type="term" value="P:mRNA splicing, via spliceosome"/>
    <property type="evidence" value="ECO:0007669"/>
    <property type="project" value="TreeGrafter"/>
</dbReference>
<evidence type="ECO:0000256" key="1">
    <source>
        <dbReference type="ARBA" id="ARBA00004123"/>
    </source>
</evidence>
<keyword evidence="3" id="KW-0507">mRNA processing</keyword>
<accession>G3BE58</accession>
<dbReference type="Proteomes" id="UP000000707">
    <property type="component" value="Unassembled WGS sequence"/>
</dbReference>
<reference evidence="10 11" key="1">
    <citation type="journal article" date="2011" name="Proc. Natl. Acad. Sci. U.S.A.">
        <title>Comparative genomics of xylose-fermenting fungi for enhanced biofuel production.</title>
        <authorList>
            <person name="Wohlbach D.J."/>
            <person name="Kuo A."/>
            <person name="Sato T.K."/>
            <person name="Potts K.M."/>
            <person name="Salamov A.A."/>
            <person name="LaButti K.M."/>
            <person name="Sun H."/>
            <person name="Clum A."/>
            <person name="Pangilinan J.L."/>
            <person name="Lindquist E.A."/>
            <person name="Lucas S."/>
            <person name="Lapidus A."/>
            <person name="Jin M."/>
            <person name="Gunawan C."/>
            <person name="Balan V."/>
            <person name="Dale B.E."/>
            <person name="Jeffries T.W."/>
            <person name="Zinkel R."/>
            <person name="Barry K.W."/>
            <person name="Grigoriev I.V."/>
            <person name="Gasch A.P."/>
        </authorList>
    </citation>
    <scope>NUCLEOTIDE SEQUENCE [LARGE SCALE GENOMIC DNA]</scope>
    <source>
        <strain evidence="11">ATCC 10573 / BCRC 21748 / CBS 615 / JCM 9827 / NBRC 10315 / NRRL Y-1498 / VKM Y-70</strain>
    </source>
</reference>
<evidence type="ECO:0000256" key="8">
    <source>
        <dbReference type="ARBA" id="ARBA00023274"/>
    </source>
</evidence>
<dbReference type="OrthoDB" id="429711at2759"/>
<dbReference type="SUPFAM" id="SSF50182">
    <property type="entry name" value="Sm-like ribonucleoproteins"/>
    <property type="match status" value="1"/>
</dbReference>
<evidence type="ECO:0000259" key="9">
    <source>
        <dbReference type="PROSITE" id="PS52002"/>
    </source>
</evidence>
<dbReference type="eggNOG" id="KOG1775">
    <property type="taxonomic scope" value="Eukaryota"/>
</dbReference>
<dbReference type="PROSITE" id="PS52002">
    <property type="entry name" value="SM"/>
    <property type="match status" value="1"/>
</dbReference>
<evidence type="ECO:0000313" key="11">
    <source>
        <dbReference type="Proteomes" id="UP000000707"/>
    </source>
</evidence>
<keyword evidence="5" id="KW-0694">RNA-binding</keyword>
<evidence type="ECO:0000313" key="10">
    <source>
        <dbReference type="EMBL" id="EGV60462.1"/>
    </source>
</evidence>
<dbReference type="HOGENOM" id="CLU_076902_6_0_1"/>
<dbReference type="Pfam" id="PF01423">
    <property type="entry name" value="LSM"/>
    <property type="match status" value="1"/>
</dbReference>
<dbReference type="AlphaFoldDB" id="G3BE58"/>
<evidence type="ECO:0000256" key="6">
    <source>
        <dbReference type="ARBA" id="ARBA00023187"/>
    </source>
</evidence>
<keyword evidence="6" id="KW-0508">mRNA splicing</keyword>
<keyword evidence="11" id="KW-1185">Reference proteome</keyword>
<dbReference type="PANTHER" id="PTHR20971:SF0">
    <property type="entry name" value="U6 SNRNA-ASSOCIATED SM-LIKE PROTEIN LSM5"/>
    <property type="match status" value="1"/>
</dbReference>
<dbReference type="PANTHER" id="PTHR20971">
    <property type="entry name" value="U6 SNRNA-ASSOCIATED PROTEIN"/>
    <property type="match status" value="1"/>
</dbReference>
<feature type="domain" description="Sm" evidence="9">
    <location>
        <begin position="25"/>
        <end position="97"/>
    </location>
</feature>
<dbReference type="InterPro" id="IPR047575">
    <property type="entry name" value="Sm"/>
</dbReference>
<comment type="subcellular location">
    <subcellularLocation>
        <location evidence="1">Nucleus</location>
    </subcellularLocation>
</comment>
<evidence type="ECO:0000256" key="2">
    <source>
        <dbReference type="ARBA" id="ARBA00006850"/>
    </source>
</evidence>
<dbReference type="InterPro" id="IPR033871">
    <property type="entry name" value="LSm5"/>
</dbReference>
<dbReference type="GO" id="GO:0005681">
    <property type="term" value="C:spliceosomal complex"/>
    <property type="evidence" value="ECO:0007669"/>
    <property type="project" value="UniProtKB-KW"/>
</dbReference>
<evidence type="ECO:0000256" key="4">
    <source>
        <dbReference type="ARBA" id="ARBA00022728"/>
    </source>
</evidence>
<organism evidence="11">
    <name type="scientific">Candida tenuis (strain ATCC 10573 / BCRC 21748 / CBS 615 / JCM 9827 / NBRC 10315 / NRRL Y-1498 / VKM Y-70)</name>
    <name type="common">Yeast</name>
    <name type="synonym">Yamadazyma tenuis</name>
    <dbReference type="NCBI Taxonomy" id="590646"/>
    <lineage>
        <taxon>Eukaryota</taxon>
        <taxon>Fungi</taxon>
        <taxon>Dikarya</taxon>
        <taxon>Ascomycota</taxon>
        <taxon>Saccharomycotina</taxon>
        <taxon>Pichiomycetes</taxon>
        <taxon>Debaryomycetaceae</taxon>
        <taxon>Yamadazyma</taxon>
    </lineage>
</organism>
<name>G3BE58_CANTC</name>
<proteinExistence type="inferred from homology"/>
<evidence type="ECO:0000256" key="7">
    <source>
        <dbReference type="ARBA" id="ARBA00023242"/>
    </source>
</evidence>
<gene>
    <name evidence="10" type="ORF">CANTEDRAFT_116517</name>
</gene>
<evidence type="ECO:0000256" key="3">
    <source>
        <dbReference type="ARBA" id="ARBA00022664"/>
    </source>
</evidence>
<keyword evidence="8" id="KW-0687">Ribonucleoprotein</keyword>
<dbReference type="GO" id="GO:0046540">
    <property type="term" value="C:U4/U6 x U5 tri-snRNP complex"/>
    <property type="evidence" value="ECO:0007669"/>
    <property type="project" value="TreeGrafter"/>
</dbReference>
<dbReference type="InterPro" id="IPR010920">
    <property type="entry name" value="LSM_dom_sf"/>
</dbReference>
<dbReference type="GO" id="GO:1990726">
    <property type="term" value="C:Lsm1-7-Pat1 complex"/>
    <property type="evidence" value="ECO:0007669"/>
    <property type="project" value="TreeGrafter"/>
</dbReference>
<sequence>MAEVATNPSVDVTGKQEEVTISTVLPLEIIDKSIGKVVTVLLTTDKEFTGKLVGFDDFVNVVLEDVTETDSEGNTDGPVKIMLLNGGQIAMISSTED</sequence>
<protein>
    <recommendedName>
        <fullName evidence="9">Sm domain-containing protein</fullName>
    </recommendedName>
</protein>
<dbReference type="STRING" id="590646.G3BE58"/>
<dbReference type="InterPro" id="IPR001163">
    <property type="entry name" value="Sm_dom_euk/arc"/>
</dbReference>
<dbReference type="Gene3D" id="2.30.30.100">
    <property type="match status" value="1"/>
</dbReference>
<keyword evidence="7" id="KW-0539">Nucleus</keyword>
<comment type="similarity">
    <text evidence="2">Belongs to the snRNP Sm proteins family.</text>
</comment>
<evidence type="ECO:0000256" key="5">
    <source>
        <dbReference type="ARBA" id="ARBA00022884"/>
    </source>
</evidence>
<keyword evidence="4" id="KW-0747">Spliceosome</keyword>
<dbReference type="GO" id="GO:0005688">
    <property type="term" value="C:U6 snRNP"/>
    <property type="evidence" value="ECO:0007669"/>
    <property type="project" value="TreeGrafter"/>
</dbReference>
<dbReference type="GO" id="GO:0003723">
    <property type="term" value="F:RNA binding"/>
    <property type="evidence" value="ECO:0007669"/>
    <property type="project" value="UniProtKB-KW"/>
</dbReference>
<dbReference type="EMBL" id="GL996528">
    <property type="protein sequence ID" value="EGV60462.1"/>
    <property type="molecule type" value="Genomic_DNA"/>
</dbReference>
<dbReference type="SMART" id="SM00651">
    <property type="entry name" value="Sm"/>
    <property type="match status" value="1"/>
</dbReference>